<protein>
    <submittedName>
        <fullName evidence="1">Uncharacterized protein</fullName>
    </submittedName>
</protein>
<gene>
    <name evidence="1" type="ORF">HXM90_06580</name>
</gene>
<evidence type="ECO:0000313" key="2">
    <source>
        <dbReference type="Proteomes" id="UP000775770"/>
    </source>
</evidence>
<name>A0A930DLC6_9FIRM</name>
<proteinExistence type="predicted"/>
<accession>A0A930DLC6</accession>
<reference evidence="1" key="1">
    <citation type="submission" date="2020-04" db="EMBL/GenBank/DDBJ databases">
        <title>Deep metagenomics examines the oral microbiome during advanced dental caries in children, revealing novel taxa and co-occurrences with host molecules.</title>
        <authorList>
            <person name="Baker J.L."/>
            <person name="Morton J.T."/>
            <person name="Dinis M."/>
            <person name="Alvarez R."/>
            <person name="Tran N.C."/>
            <person name="Knight R."/>
            <person name="Edlund A."/>
        </authorList>
    </citation>
    <scope>NUCLEOTIDE SEQUENCE</scope>
    <source>
        <strain evidence="1">JCVI_38_bin.19</strain>
    </source>
</reference>
<evidence type="ECO:0000313" key="1">
    <source>
        <dbReference type="EMBL" id="MBF1273068.1"/>
    </source>
</evidence>
<dbReference type="AlphaFoldDB" id="A0A930DLC6"/>
<dbReference type="EMBL" id="JABZRA010000086">
    <property type="protein sequence ID" value="MBF1273068.1"/>
    <property type="molecule type" value="Genomic_DNA"/>
</dbReference>
<comment type="caution">
    <text evidence="1">The sequence shown here is derived from an EMBL/GenBank/DDBJ whole genome shotgun (WGS) entry which is preliminary data.</text>
</comment>
<dbReference type="Proteomes" id="UP000775770">
    <property type="component" value="Unassembled WGS sequence"/>
</dbReference>
<sequence>MFSDTAREEEIAAFMGDTLAAEPEDFRKRFIAMLASLSIEEWKFIEEKAKELFAKEQEKRQD</sequence>
<organism evidence="1 2">
    <name type="scientific">Oribacterium sinus</name>
    <dbReference type="NCBI Taxonomy" id="237576"/>
    <lineage>
        <taxon>Bacteria</taxon>
        <taxon>Bacillati</taxon>
        <taxon>Bacillota</taxon>
        <taxon>Clostridia</taxon>
        <taxon>Lachnospirales</taxon>
        <taxon>Lachnospiraceae</taxon>
        <taxon>Oribacterium</taxon>
    </lineage>
</organism>